<accession>A0ABR9P7X8</accession>
<dbReference type="EMBL" id="JADBGI010000011">
    <property type="protein sequence ID" value="MBE2999948.1"/>
    <property type="molecule type" value="Genomic_DNA"/>
</dbReference>
<name>A0ABR9P7X8_9ACTN</name>
<reference evidence="2 3" key="1">
    <citation type="submission" date="2020-09" db="EMBL/GenBank/DDBJ databases">
        <title>Diversity and distribution of actinomycetes associated with coral in the coast of Hainan.</title>
        <authorList>
            <person name="Li F."/>
        </authorList>
    </citation>
    <scope>NUCLEOTIDE SEQUENCE [LARGE SCALE GENOMIC DNA]</scope>
    <source>
        <strain evidence="2 3">HNM0947</strain>
    </source>
</reference>
<proteinExistence type="predicted"/>
<keyword evidence="1" id="KW-0812">Transmembrane</keyword>
<dbReference type="RefSeq" id="WP_193122548.1">
    <property type="nucleotide sequence ID" value="NZ_JADBGI010000011.1"/>
</dbReference>
<gene>
    <name evidence="2" type="ORF">IDM40_14705</name>
</gene>
<dbReference type="Proteomes" id="UP000806528">
    <property type="component" value="Unassembled WGS sequence"/>
</dbReference>
<feature type="transmembrane region" description="Helical" evidence="1">
    <location>
        <begin position="89"/>
        <end position="109"/>
    </location>
</feature>
<sequence length="122" mass="12815">MTAVWLFVAFVCAVLAGFLLWSAGRPVAEDEHGRLRTFVQLPPGIETLEQAEAYRSRLHPHLAVASHVLSVAALGMAAWALLVDDPGDPVFAVLGASLTVVVITGTGAVRASLYGPDRPPSG</sequence>
<feature type="transmembrane region" description="Helical" evidence="1">
    <location>
        <begin position="6"/>
        <end position="24"/>
    </location>
</feature>
<organism evidence="2 3">
    <name type="scientific">Nocardiopsis coralli</name>
    <dbReference type="NCBI Taxonomy" id="2772213"/>
    <lineage>
        <taxon>Bacteria</taxon>
        <taxon>Bacillati</taxon>
        <taxon>Actinomycetota</taxon>
        <taxon>Actinomycetes</taxon>
        <taxon>Streptosporangiales</taxon>
        <taxon>Nocardiopsidaceae</taxon>
        <taxon>Nocardiopsis</taxon>
    </lineage>
</organism>
<evidence type="ECO:0000313" key="2">
    <source>
        <dbReference type="EMBL" id="MBE2999948.1"/>
    </source>
</evidence>
<keyword evidence="1" id="KW-0472">Membrane</keyword>
<evidence type="ECO:0000313" key="3">
    <source>
        <dbReference type="Proteomes" id="UP000806528"/>
    </source>
</evidence>
<keyword evidence="1" id="KW-1133">Transmembrane helix</keyword>
<protein>
    <submittedName>
        <fullName evidence="2">Uncharacterized protein</fullName>
    </submittedName>
</protein>
<evidence type="ECO:0000256" key="1">
    <source>
        <dbReference type="SAM" id="Phobius"/>
    </source>
</evidence>
<keyword evidence="3" id="KW-1185">Reference proteome</keyword>
<comment type="caution">
    <text evidence="2">The sequence shown here is derived from an EMBL/GenBank/DDBJ whole genome shotgun (WGS) entry which is preliminary data.</text>
</comment>
<feature type="transmembrane region" description="Helical" evidence="1">
    <location>
        <begin position="62"/>
        <end position="83"/>
    </location>
</feature>